<accession>A0A2W5F6R8</accession>
<evidence type="ECO:0000256" key="5">
    <source>
        <dbReference type="ARBA" id="ARBA00022691"/>
    </source>
</evidence>
<name>A0A2W5F6R8_9SPHI</name>
<dbReference type="GO" id="GO:0008168">
    <property type="term" value="F:methyltransferase activity"/>
    <property type="evidence" value="ECO:0007669"/>
    <property type="project" value="UniProtKB-KW"/>
</dbReference>
<organism evidence="7 8">
    <name type="scientific">Pseudopedobacter saltans</name>
    <dbReference type="NCBI Taxonomy" id="151895"/>
    <lineage>
        <taxon>Bacteria</taxon>
        <taxon>Pseudomonadati</taxon>
        <taxon>Bacteroidota</taxon>
        <taxon>Sphingobacteriia</taxon>
        <taxon>Sphingobacteriales</taxon>
        <taxon>Sphingobacteriaceae</taxon>
        <taxon>Pseudopedobacter</taxon>
    </lineage>
</organism>
<gene>
    <name evidence="7" type="ORF">DI598_02480</name>
</gene>
<dbReference type="Gene3D" id="3.30.950.10">
    <property type="entry name" value="Methyltransferase, Cobalt-precorrin-4 Transmethylase, Domain 2"/>
    <property type="match status" value="1"/>
</dbReference>
<dbReference type="PANTHER" id="PTHR46111:SF2">
    <property type="entry name" value="SAM-DEPENDENT METHYLTRANSFERASE"/>
    <property type="match status" value="1"/>
</dbReference>
<evidence type="ECO:0000259" key="6">
    <source>
        <dbReference type="Pfam" id="PF00590"/>
    </source>
</evidence>
<keyword evidence="2" id="KW-0698">rRNA processing</keyword>
<evidence type="ECO:0000313" key="8">
    <source>
        <dbReference type="Proteomes" id="UP000249645"/>
    </source>
</evidence>
<keyword evidence="4 7" id="KW-0808">Transferase</keyword>
<dbReference type="InterPro" id="IPR014776">
    <property type="entry name" value="4pyrrole_Mease_sub2"/>
</dbReference>
<dbReference type="EMBL" id="QFOI01000022">
    <property type="protein sequence ID" value="PZP51751.1"/>
    <property type="molecule type" value="Genomic_DNA"/>
</dbReference>
<dbReference type="Pfam" id="PF00590">
    <property type="entry name" value="TP_methylase"/>
    <property type="match status" value="1"/>
</dbReference>
<sequence length="246" mass="27678">MALGEVFLIPTVLQDDETALESLPINIINTVRNCQVIFTENERTTRRHLKKMDRNIVIDNFQWFTIGKIEDSILDTFSQQLQLGKNVAIVSEAGCPGIADPGQFLIAEAQKINAKIHPLVGPSSILLALMASGMNGQNFHFMGYLPVDTTERKNAIRKIESMSINDNCTFIFIETPYRNVPLVKDIISNTKPSTRLCIAANITAASENIRTKSIQDWKKEDLNYLHKQPTIFLLDGGRQYAPKSHY</sequence>
<dbReference type="PANTHER" id="PTHR46111">
    <property type="entry name" value="RIBOSOMAL RNA SMALL SUBUNIT METHYLTRANSFERASE I"/>
    <property type="match status" value="1"/>
</dbReference>
<dbReference type="SUPFAM" id="SSF53790">
    <property type="entry name" value="Tetrapyrrole methylase"/>
    <property type="match status" value="1"/>
</dbReference>
<dbReference type="GO" id="GO:0006364">
    <property type="term" value="P:rRNA processing"/>
    <property type="evidence" value="ECO:0007669"/>
    <property type="project" value="UniProtKB-KW"/>
</dbReference>
<evidence type="ECO:0000256" key="1">
    <source>
        <dbReference type="ARBA" id="ARBA00022490"/>
    </source>
</evidence>
<evidence type="ECO:0000256" key="3">
    <source>
        <dbReference type="ARBA" id="ARBA00022603"/>
    </source>
</evidence>
<dbReference type="InterPro" id="IPR035996">
    <property type="entry name" value="4pyrrol_Methylase_sf"/>
</dbReference>
<dbReference type="Proteomes" id="UP000249645">
    <property type="component" value="Unassembled WGS sequence"/>
</dbReference>
<dbReference type="InterPro" id="IPR008189">
    <property type="entry name" value="rRNA_ssu_MeTfrase_I"/>
</dbReference>
<dbReference type="AlphaFoldDB" id="A0A2W5F6R8"/>
<dbReference type="PIRSF" id="PIRSF005917">
    <property type="entry name" value="MTase_YraL"/>
    <property type="match status" value="1"/>
</dbReference>
<keyword evidence="1" id="KW-0963">Cytoplasm</keyword>
<evidence type="ECO:0000256" key="4">
    <source>
        <dbReference type="ARBA" id="ARBA00022679"/>
    </source>
</evidence>
<comment type="caution">
    <text evidence="7">The sequence shown here is derived from an EMBL/GenBank/DDBJ whole genome shotgun (WGS) entry which is preliminary data.</text>
</comment>
<keyword evidence="5" id="KW-0949">S-adenosyl-L-methionine</keyword>
<reference evidence="7 8" key="1">
    <citation type="submission" date="2017-11" db="EMBL/GenBank/DDBJ databases">
        <title>Infants hospitalized years apart are colonized by the same room-sourced microbial strains.</title>
        <authorList>
            <person name="Brooks B."/>
            <person name="Olm M.R."/>
            <person name="Firek B.A."/>
            <person name="Baker R."/>
            <person name="Thomas B.C."/>
            <person name="Morowitz M.J."/>
            <person name="Banfield J.F."/>
        </authorList>
    </citation>
    <scope>NUCLEOTIDE SEQUENCE [LARGE SCALE GENOMIC DNA]</scope>
    <source>
        <strain evidence="7">S2_009_000_R2_76</strain>
    </source>
</reference>
<evidence type="ECO:0000313" key="7">
    <source>
        <dbReference type="EMBL" id="PZP51751.1"/>
    </source>
</evidence>
<feature type="domain" description="Tetrapyrrole methylase" evidence="6">
    <location>
        <begin position="21"/>
        <end position="215"/>
    </location>
</feature>
<evidence type="ECO:0000256" key="2">
    <source>
        <dbReference type="ARBA" id="ARBA00022552"/>
    </source>
</evidence>
<protein>
    <submittedName>
        <fullName evidence="7">SAM-dependent methyltransferase</fullName>
    </submittedName>
</protein>
<dbReference type="Gene3D" id="3.40.1010.10">
    <property type="entry name" value="Cobalt-precorrin-4 Transmethylase, Domain 1"/>
    <property type="match status" value="1"/>
</dbReference>
<dbReference type="CDD" id="cd11649">
    <property type="entry name" value="RsmI_like"/>
    <property type="match status" value="1"/>
</dbReference>
<keyword evidence="3 7" id="KW-0489">Methyltransferase</keyword>
<dbReference type="InterPro" id="IPR014777">
    <property type="entry name" value="4pyrrole_Mease_sub1"/>
</dbReference>
<dbReference type="InterPro" id="IPR000878">
    <property type="entry name" value="4pyrrol_Mease"/>
</dbReference>
<dbReference type="GO" id="GO:0032259">
    <property type="term" value="P:methylation"/>
    <property type="evidence" value="ECO:0007669"/>
    <property type="project" value="UniProtKB-KW"/>
</dbReference>
<proteinExistence type="predicted"/>